<gene>
    <name evidence="3" type="ORF">HPS54_01905</name>
</gene>
<dbReference type="Gene3D" id="2.160.20.120">
    <property type="match status" value="1"/>
</dbReference>
<organism evidence="3 4">
    <name type="scientific">Xylanibacter caecicola</name>
    <dbReference type="NCBI Taxonomy" id="2736294"/>
    <lineage>
        <taxon>Bacteria</taxon>
        <taxon>Pseudomonadati</taxon>
        <taxon>Bacteroidota</taxon>
        <taxon>Bacteroidia</taxon>
        <taxon>Bacteroidales</taxon>
        <taxon>Prevotellaceae</taxon>
        <taxon>Xylanibacter</taxon>
    </lineage>
</organism>
<dbReference type="PANTHER" id="PTHR39200">
    <property type="entry name" value="HYPOTHETICAL EXPORTED PROTEIN"/>
    <property type="match status" value="1"/>
</dbReference>
<dbReference type="PANTHER" id="PTHR39200:SF1">
    <property type="entry name" value="AUTO-TRANSPORTER ADHESIN HEAD GIN DOMAIN-CONTAINING PROTEIN-RELATED"/>
    <property type="match status" value="1"/>
</dbReference>
<dbReference type="Pfam" id="PF10988">
    <property type="entry name" value="DUF2807"/>
    <property type="match status" value="2"/>
</dbReference>
<evidence type="ECO:0000313" key="3">
    <source>
        <dbReference type="EMBL" id="NPE24284.1"/>
    </source>
</evidence>
<feature type="domain" description="Putative auto-transporter adhesin head GIN" evidence="2">
    <location>
        <begin position="49"/>
        <end position="173"/>
    </location>
</feature>
<dbReference type="PROSITE" id="PS51257">
    <property type="entry name" value="PROKAR_LIPOPROTEIN"/>
    <property type="match status" value="1"/>
</dbReference>
<evidence type="ECO:0000256" key="1">
    <source>
        <dbReference type="SAM" id="SignalP"/>
    </source>
</evidence>
<dbReference type="Proteomes" id="UP000820977">
    <property type="component" value="Unassembled WGS sequence"/>
</dbReference>
<name>A0ABX2AYG6_9BACT</name>
<evidence type="ECO:0000259" key="2">
    <source>
        <dbReference type="Pfam" id="PF10988"/>
    </source>
</evidence>
<dbReference type="RefSeq" id="WP_172343787.1">
    <property type="nucleotide sequence ID" value="NZ_CASYYZ010000007.1"/>
</dbReference>
<feature type="domain" description="Putative auto-transporter adhesin head GIN" evidence="2">
    <location>
        <begin position="176"/>
        <end position="236"/>
    </location>
</feature>
<comment type="caution">
    <text evidence="3">The sequence shown here is derived from an EMBL/GenBank/DDBJ whole genome shotgun (WGS) entry which is preliminary data.</text>
</comment>
<feature type="signal peptide" evidence="1">
    <location>
        <begin position="1"/>
        <end position="20"/>
    </location>
</feature>
<keyword evidence="1" id="KW-0732">Signal</keyword>
<feature type="chain" id="PRO_5045618340" evidence="1">
    <location>
        <begin position="21"/>
        <end position="239"/>
    </location>
</feature>
<sequence>MKKTMFVLCTFVLLVATSCARKPADGQTPGMWYENDVTKVKKTFKVAGFEKIALAGSVDVKYVQGDTMSVVAGGSEDMVERLDITSDGTTLRVKQKDSNGIHINIGSKSAVVYVTSPDIVEVTVTGSGDFRSKKHVDTDNMKIKVKGSGDVSFSDIICNSLDVSVYGSGDVELKKVKSAKTGLLVKGSGDISVKFDGSGDVESKVYGSGDISLKGKVRSEKHVIKGSGDVHTDKLSSGL</sequence>
<dbReference type="EMBL" id="JABKKJ010000002">
    <property type="protein sequence ID" value="NPE24284.1"/>
    <property type="molecule type" value="Genomic_DNA"/>
</dbReference>
<proteinExistence type="predicted"/>
<protein>
    <submittedName>
        <fullName evidence="3">DUF2807 domain-containing protein</fullName>
    </submittedName>
</protein>
<evidence type="ECO:0000313" key="4">
    <source>
        <dbReference type="Proteomes" id="UP000820977"/>
    </source>
</evidence>
<reference evidence="3 4" key="1">
    <citation type="submission" date="2020-05" db="EMBL/GenBank/DDBJ databases">
        <title>Distinct polysaccharide utilization as determinants for interspecies competition between intestinal Prevotella spp.</title>
        <authorList>
            <person name="Galvez E.J.C."/>
            <person name="Iljazovic A."/>
            <person name="Strowig T."/>
        </authorList>
    </citation>
    <scope>NUCLEOTIDE SEQUENCE [LARGE SCALE GENOMIC DNA]</scope>
    <source>
        <strain evidence="3 4">PCHR</strain>
    </source>
</reference>
<keyword evidence="4" id="KW-1185">Reference proteome</keyword>
<accession>A0ABX2AYG6</accession>
<dbReference type="InterPro" id="IPR021255">
    <property type="entry name" value="DUF2807"/>
</dbReference>